<evidence type="ECO:0000259" key="2">
    <source>
        <dbReference type="Pfam" id="PF02441"/>
    </source>
</evidence>
<dbReference type="Gene3D" id="3.40.50.1950">
    <property type="entry name" value="Flavin prenyltransferase-like"/>
    <property type="match status" value="1"/>
</dbReference>
<feature type="domain" description="Flavoprotein" evidence="2">
    <location>
        <begin position="5"/>
        <end position="116"/>
    </location>
</feature>
<comment type="caution">
    <text evidence="3">The sequence shown here is derived from an EMBL/GenBank/DDBJ whole genome shotgun (WGS) entry which is preliminary data.</text>
</comment>
<evidence type="ECO:0000256" key="1">
    <source>
        <dbReference type="SAM" id="Phobius"/>
    </source>
</evidence>
<evidence type="ECO:0000313" key="4">
    <source>
        <dbReference type="Proteomes" id="UP000623467"/>
    </source>
</evidence>
<keyword evidence="1" id="KW-0472">Membrane</keyword>
<protein>
    <submittedName>
        <fullName evidence="3">Flavoprotein</fullName>
    </submittedName>
</protein>
<dbReference type="Pfam" id="PF02441">
    <property type="entry name" value="Flavoprotein"/>
    <property type="match status" value="1"/>
</dbReference>
<reference evidence="3" key="1">
    <citation type="submission" date="2020-05" db="EMBL/GenBank/DDBJ databases">
        <title>Mycena genomes resolve the evolution of fungal bioluminescence.</title>
        <authorList>
            <person name="Tsai I.J."/>
        </authorList>
    </citation>
    <scope>NUCLEOTIDE SEQUENCE</scope>
    <source>
        <strain evidence="3">160909Yilan</strain>
    </source>
</reference>
<dbReference type="EMBL" id="JACAZH010000092">
    <property type="protein sequence ID" value="KAF7326809.1"/>
    <property type="molecule type" value="Genomic_DNA"/>
</dbReference>
<keyword evidence="1" id="KW-1133">Transmembrane helix</keyword>
<gene>
    <name evidence="3" type="ORF">MSAN_02496300</name>
</gene>
<dbReference type="InterPro" id="IPR036551">
    <property type="entry name" value="Flavin_trans-like"/>
</dbReference>
<dbReference type="OrthoDB" id="2954819at2759"/>
<dbReference type="GO" id="GO:0003824">
    <property type="term" value="F:catalytic activity"/>
    <property type="evidence" value="ECO:0007669"/>
    <property type="project" value="InterPro"/>
</dbReference>
<keyword evidence="1" id="KW-0812">Transmembrane</keyword>
<sequence>MPPVEVLLVICGAGPLKDVTELISQVLARGWNVQAMATPSAVDIGLDIGAVREQTGRLVVTSPAVPRIAITPDVIVVAPATVNTITKLALDIRDTYPATVLGQAVAACIPMVILPSIKKVDLDRAIFRMHVQSLRGEGVHLLLGGSNGIHPTNDSTKNGPLPPFPWHLAVSATATCLEARKSYASKHLAKFASPWGLIALTTAIIIIIRFKK</sequence>
<name>A0A8H6U1C3_9AGAR</name>
<feature type="transmembrane region" description="Helical" evidence="1">
    <location>
        <begin position="191"/>
        <end position="210"/>
    </location>
</feature>
<accession>A0A8H6U1C3</accession>
<dbReference type="AlphaFoldDB" id="A0A8H6U1C3"/>
<keyword evidence="4" id="KW-1185">Reference proteome</keyword>
<dbReference type="InterPro" id="IPR003382">
    <property type="entry name" value="Flavoprotein"/>
</dbReference>
<evidence type="ECO:0000313" key="3">
    <source>
        <dbReference type="EMBL" id="KAF7326809.1"/>
    </source>
</evidence>
<organism evidence="3 4">
    <name type="scientific">Mycena sanguinolenta</name>
    <dbReference type="NCBI Taxonomy" id="230812"/>
    <lineage>
        <taxon>Eukaryota</taxon>
        <taxon>Fungi</taxon>
        <taxon>Dikarya</taxon>
        <taxon>Basidiomycota</taxon>
        <taxon>Agaricomycotina</taxon>
        <taxon>Agaricomycetes</taxon>
        <taxon>Agaricomycetidae</taxon>
        <taxon>Agaricales</taxon>
        <taxon>Marasmiineae</taxon>
        <taxon>Mycenaceae</taxon>
        <taxon>Mycena</taxon>
    </lineage>
</organism>
<dbReference type="SUPFAM" id="SSF52507">
    <property type="entry name" value="Homo-oligomeric flavin-containing Cys decarboxylases, HFCD"/>
    <property type="match status" value="1"/>
</dbReference>
<dbReference type="Proteomes" id="UP000623467">
    <property type="component" value="Unassembled WGS sequence"/>
</dbReference>
<proteinExistence type="predicted"/>